<keyword evidence="1" id="KW-0436">Ligase</keyword>
<name>A0A481ZCG1_9VIRU</name>
<dbReference type="GO" id="GO:0016874">
    <property type="term" value="F:ligase activity"/>
    <property type="evidence" value="ECO:0007669"/>
    <property type="project" value="UniProtKB-KW"/>
</dbReference>
<evidence type="ECO:0000313" key="1">
    <source>
        <dbReference type="EMBL" id="QBK93022.1"/>
    </source>
</evidence>
<sequence length="366" mass="43525">MVSEIKESHPYRLYLEGEQIRVFKHNGEVKYSSTNYVNCPDKILDMYRKLGGPKDPFDEKKKYSSYCYIFTLSQPDRMYVSKIRISDIGVLSYIDTIKLFDRKSNKFPEDEVDFEIKKLKITNDINTASREKILYQSSVLCKEEAEKYLFPEDNFGQGEIVMYKHNDRFIKLIPENYTWRMNVLGEKNDLKLRFYHLLKDIKYGNEKYLSLYPNLIGSLNYSDVRESILVKGYINLFHDDERDIFLKFDKKVFSQLVEQRRIFNNLMIMLCCSNGYDHVKLINIYDEYVQCVESTVDAVEHISNEGVYRYNDILAFIVKKSKELVKMRKCKDIRTAAMKMVTEERGVNLYRMFKSLGYFSNGMFNW</sequence>
<gene>
    <name evidence="1" type="ORF">LCPAC403_01560</name>
</gene>
<reference evidence="1" key="1">
    <citation type="journal article" date="2019" name="MBio">
        <title>Virus Genomes from Deep Sea Sediments Expand the Ocean Megavirome and Support Independent Origins of Viral Gigantism.</title>
        <authorList>
            <person name="Backstrom D."/>
            <person name="Yutin N."/>
            <person name="Jorgensen S.L."/>
            <person name="Dharamshi J."/>
            <person name="Homa F."/>
            <person name="Zaremba-Niedwiedzka K."/>
            <person name="Spang A."/>
            <person name="Wolf Y.I."/>
            <person name="Koonin E.V."/>
            <person name="Ettema T.J."/>
        </authorList>
    </citation>
    <scope>NUCLEOTIDE SEQUENCE</scope>
</reference>
<protein>
    <submittedName>
        <fullName evidence="1">RNA ligase with polynucleotide kinase domain</fullName>
    </submittedName>
</protein>
<accession>A0A481ZCG1</accession>
<organism evidence="1">
    <name type="scientific">Pithovirus LCPAC403</name>
    <dbReference type="NCBI Taxonomy" id="2506596"/>
    <lineage>
        <taxon>Viruses</taxon>
        <taxon>Pithoviruses</taxon>
    </lineage>
</organism>
<dbReference type="GO" id="GO:0016301">
    <property type="term" value="F:kinase activity"/>
    <property type="evidence" value="ECO:0007669"/>
    <property type="project" value="UniProtKB-KW"/>
</dbReference>
<keyword evidence="1" id="KW-0418">Kinase</keyword>
<keyword evidence="1" id="KW-0808">Transferase</keyword>
<dbReference type="EMBL" id="MK500589">
    <property type="protein sequence ID" value="QBK93022.1"/>
    <property type="molecule type" value="Genomic_DNA"/>
</dbReference>
<proteinExistence type="predicted"/>